<protein>
    <submittedName>
        <fullName evidence="1">Uncharacterized protein</fullName>
    </submittedName>
</protein>
<name>A0A0F9IDC4_9ZZZZ</name>
<dbReference type="EMBL" id="LAZR01014375">
    <property type="protein sequence ID" value="KKM17769.1"/>
    <property type="molecule type" value="Genomic_DNA"/>
</dbReference>
<gene>
    <name evidence="1" type="ORF">LCGC14_1672430</name>
</gene>
<organism evidence="1">
    <name type="scientific">marine sediment metagenome</name>
    <dbReference type="NCBI Taxonomy" id="412755"/>
    <lineage>
        <taxon>unclassified sequences</taxon>
        <taxon>metagenomes</taxon>
        <taxon>ecological metagenomes</taxon>
    </lineage>
</organism>
<proteinExistence type="predicted"/>
<accession>A0A0F9IDC4</accession>
<reference evidence="1" key="1">
    <citation type="journal article" date="2015" name="Nature">
        <title>Complex archaea that bridge the gap between prokaryotes and eukaryotes.</title>
        <authorList>
            <person name="Spang A."/>
            <person name="Saw J.H."/>
            <person name="Jorgensen S.L."/>
            <person name="Zaremba-Niedzwiedzka K."/>
            <person name="Martijn J."/>
            <person name="Lind A.E."/>
            <person name="van Eijk R."/>
            <person name="Schleper C."/>
            <person name="Guy L."/>
            <person name="Ettema T.J."/>
        </authorList>
    </citation>
    <scope>NUCLEOTIDE SEQUENCE</scope>
</reference>
<sequence>MVKGDIFLADLAYGKVGEAKAIEIFEGPAEVKTERDIWATTGNIAIEVKYKGKPSGLSTTEAKWWIHLLFFDMEFKGGLIFPVEQLRARVRYLFDQGIAKKEMGGDDNQSEMLLVPLRSLFP</sequence>
<evidence type="ECO:0000313" key="1">
    <source>
        <dbReference type="EMBL" id="KKM17769.1"/>
    </source>
</evidence>
<dbReference type="AlphaFoldDB" id="A0A0F9IDC4"/>
<comment type="caution">
    <text evidence="1">The sequence shown here is derived from an EMBL/GenBank/DDBJ whole genome shotgun (WGS) entry which is preliminary data.</text>
</comment>